<organism evidence="1 2">
    <name type="scientific">Streptomyces humicola</name>
    <dbReference type="NCBI Taxonomy" id="2953240"/>
    <lineage>
        <taxon>Bacteria</taxon>
        <taxon>Bacillati</taxon>
        <taxon>Actinomycetota</taxon>
        <taxon>Actinomycetes</taxon>
        <taxon>Kitasatosporales</taxon>
        <taxon>Streptomycetaceae</taxon>
        <taxon>Streptomyces</taxon>
    </lineage>
</organism>
<gene>
    <name evidence="1" type="ORF">NGB36_18240</name>
</gene>
<dbReference type="InterPro" id="IPR027417">
    <property type="entry name" value="P-loop_NTPase"/>
</dbReference>
<protein>
    <submittedName>
        <fullName evidence="1">NB-ARC domain-containing protein</fullName>
    </submittedName>
</protein>
<sequence length="408" mass="43943">MALDAAVGCTKPAEAPIAIVSGTAGVGKTSLAVHWAHRAAGAYPDGQLYINLRGHSLDPALSTTQALALLLQSLGVPSGSVPVDEQVQIGLYRSLLSQRRILVLLDNASDVNQVRPLLPGTPQNQAVITSRDSLDSLVVREGAHRIALTEMDPSESVHLLRTVLGASRIDAEPDAAQALADLCAGLPLALRIVAAQLSAHPDRTIAEHVCDLRDSDLLDELQVHGDPETAVAAAMELSYRTLPEDALRMFRLLALVPGPTVSRDAAAVLADVTPRAASRSLTRLTRAHLLEEYRLHRYRRHDLLSLFARRLVDEIENDHDQTAATGRLYAWYLQTADAATGLITPSVSHHERKGCPTLASPTHLRASAEAAAWLEQERANLIAAVHRAADAGHPNMAWHLVDALRGHF</sequence>
<dbReference type="SUPFAM" id="SSF52540">
    <property type="entry name" value="P-loop containing nucleoside triphosphate hydrolases"/>
    <property type="match status" value="1"/>
</dbReference>
<accession>A0ABT1PXT0</accession>
<dbReference type="PRINTS" id="PR00364">
    <property type="entry name" value="DISEASERSIST"/>
</dbReference>
<dbReference type="Gene3D" id="3.40.50.300">
    <property type="entry name" value="P-loop containing nucleotide triphosphate hydrolases"/>
    <property type="match status" value="1"/>
</dbReference>
<dbReference type="InterPro" id="IPR042197">
    <property type="entry name" value="Apaf_helical"/>
</dbReference>
<name>A0ABT1PXT0_9ACTN</name>
<proteinExistence type="predicted"/>
<dbReference type="PANTHER" id="PTHR47691:SF3">
    <property type="entry name" value="HTH-TYPE TRANSCRIPTIONAL REGULATOR RV0890C-RELATED"/>
    <property type="match status" value="1"/>
</dbReference>
<evidence type="ECO:0000313" key="1">
    <source>
        <dbReference type="EMBL" id="MCQ4082488.1"/>
    </source>
</evidence>
<dbReference type="Gene3D" id="1.10.8.430">
    <property type="entry name" value="Helical domain of apoptotic protease-activating factors"/>
    <property type="match status" value="1"/>
</dbReference>
<dbReference type="PANTHER" id="PTHR47691">
    <property type="entry name" value="REGULATOR-RELATED"/>
    <property type="match status" value="1"/>
</dbReference>
<reference evidence="1" key="1">
    <citation type="submission" date="2022-06" db="EMBL/GenBank/DDBJ databases">
        <title>Draft genome sequence of Streptomyces sp. RB6PN25 isolated from peat swamp forest in Thailand.</title>
        <authorList>
            <person name="Duangmal K."/>
            <person name="Klaysubun C."/>
        </authorList>
    </citation>
    <scope>NUCLEOTIDE SEQUENCE</scope>
    <source>
        <strain evidence="1">RB6PN25</strain>
    </source>
</reference>
<comment type="caution">
    <text evidence="1">The sequence shown here is derived from an EMBL/GenBank/DDBJ whole genome shotgun (WGS) entry which is preliminary data.</text>
</comment>
<dbReference type="RefSeq" id="WP_255921392.1">
    <property type="nucleotide sequence ID" value="NZ_JANFNG010000013.1"/>
</dbReference>
<dbReference type="Proteomes" id="UP001057702">
    <property type="component" value="Unassembled WGS sequence"/>
</dbReference>
<dbReference type="EMBL" id="JANFNG010000013">
    <property type="protein sequence ID" value="MCQ4082488.1"/>
    <property type="molecule type" value="Genomic_DNA"/>
</dbReference>
<keyword evidence="2" id="KW-1185">Reference proteome</keyword>
<evidence type="ECO:0000313" key="2">
    <source>
        <dbReference type="Proteomes" id="UP001057702"/>
    </source>
</evidence>